<dbReference type="OrthoDB" id="10252281at2759"/>
<feature type="region of interest" description="Disordered" evidence="4">
    <location>
        <begin position="412"/>
        <end position="439"/>
    </location>
</feature>
<feature type="region of interest" description="Disordered" evidence="4">
    <location>
        <begin position="574"/>
        <end position="594"/>
    </location>
</feature>
<keyword evidence="1" id="KW-0028">Amino-acid biosynthesis</keyword>
<keyword evidence="2" id="KW-0061">Asparagine biosynthesis</keyword>
<keyword evidence="5" id="KW-0812">Transmembrane</keyword>
<dbReference type="Gene3D" id="3.40.50.620">
    <property type="entry name" value="HUPs"/>
    <property type="match status" value="1"/>
</dbReference>
<dbReference type="GO" id="GO:0004066">
    <property type="term" value="F:asparagine synthase (glutamine-hydrolyzing) activity"/>
    <property type="evidence" value="ECO:0007669"/>
    <property type="project" value="InterPro"/>
</dbReference>
<keyword evidence="5" id="KW-0472">Membrane</keyword>
<dbReference type="InterPro" id="IPR001962">
    <property type="entry name" value="Asn_synthase"/>
</dbReference>
<dbReference type="Proteomes" id="UP000054566">
    <property type="component" value="Unassembled WGS sequence"/>
</dbReference>
<keyword evidence="3" id="KW-0315">Glutamine amidotransferase</keyword>
<sequence>MLCIYIYNIYIYIYIYIFIYIIYIIYYIIFFFFFFLKMDNFMVRIKANNEEVNDFIKHLFTETFCNKDFADNIKLDAQKTNEKQESEKKNRYIITEKYVDNYMIPYLIRNNESREEKRNENMNSYDEDNNNYYYNDSYNYDIFKYISCDINIRDKNSVSSEYRNNIEDDTYKNRIQFKLYASEIYFKNMIKEKYKIKYNKYNKKYIEYNIKDKSVLLIYGDWYMCDSFMKNEKSNITIKELYDYIEENIENINEIFNCLKGSFILFYIHYDITNINVYFFNDKFGMKSFIYFYEEKSIILTNMYGPFLNYNYNYRELNKNEFIFNDMSVKHEINLIPTYDTFVQHDNIKNNFLVDKKKNCDYNIINNKFNNIDNKEKHDDQCSKKTINEEIAINIMPHYIYKLILLKDNQKDKDKDKNKDTNTKTNANTKTNNNNHRQEDNIFNIHNHIMLKKINKQYCIYDNSYYQWKHPDVNKFNILNFQDILHYFEKTNIFKNFKKQQKIQFLHTINKIIQEKNITVCQNNYLYNTNKNNIPYTKLNNVFINLFIILLNHIIRQKIKRFFHLTCSGKKEEKKKNDDEKKNMDGKKKHIDDENKNDNMNIPYYVYKEKKEKCIGIFFSGGIDSTLLTILTIKNFFHFYQDGYIELVNVVFNINAIDRYTCFVSYEKIIRMFPNYDIRLILVDVYPDDLIKYEKIIYSIISPNNKIMDFNISSALFFANLGRGFLCPRTFFESQEWRNIKEENIMNVLNLLIIGSEADELFGGYYRQNNFNKKLAKINKNYKMCEMIKDIRRIWIRNLYHMLMINFLFSLPFCIIETPMGYINTNEGNINKCHKNENLNNDDEEMEEPYNTFNTEYMNEHTLIYEEQFNYLNTHILNECNYIYERMKTEKINKWILRMSMYFLNFKDVMFFKKKAIQFGSKSKNVKRYMKESLGIYPKDSEQNSSALFNEKSGRDEYILLS</sequence>
<reference evidence="7" key="1">
    <citation type="submission" date="2015-07" db="EMBL/GenBank/DDBJ databases">
        <title>Annotation of Plasmodium falciparum RAJ116.</title>
        <authorList>
            <consortium name="The Broad Institute Genome Sequencing Platform"/>
            <person name="Volkman S.K."/>
            <person name="Neafsey D.E."/>
            <person name="Dash A.P."/>
            <person name="Chitnis C.E."/>
            <person name="Hartl D.L."/>
            <person name="Young S.K."/>
            <person name="Zeng Q."/>
            <person name="Koehrsen M."/>
            <person name="Alvarado L."/>
            <person name="Berlin A."/>
            <person name="Borenstein D."/>
            <person name="Chapman S.B."/>
            <person name="Chen Z."/>
            <person name="Engels R."/>
            <person name="Freedman E."/>
            <person name="Gellesch M."/>
            <person name="Goldberg J."/>
            <person name="Griggs A."/>
            <person name="Gujja S."/>
            <person name="Heilman E.R."/>
            <person name="Heiman D.I."/>
            <person name="Howarth C."/>
            <person name="Jen D."/>
            <person name="Larson L."/>
            <person name="Mehta T."/>
            <person name="Neiman D."/>
            <person name="Park D."/>
            <person name="Pearson M."/>
            <person name="Roberts A."/>
            <person name="Saif S."/>
            <person name="Shea T."/>
            <person name="Shenoy N."/>
            <person name="Sisk P."/>
            <person name="Stolte C."/>
            <person name="Sykes S."/>
            <person name="Walk T."/>
            <person name="White J."/>
            <person name="Yandava C."/>
            <person name="Haas B."/>
            <person name="Henn M.R."/>
            <person name="Nusbaum C."/>
            <person name="Birren B."/>
        </authorList>
    </citation>
    <scope>NUCLEOTIDE SEQUENCE [LARGE SCALE GENOMIC DNA]</scope>
    <source>
        <strain evidence="7">RAJ116</strain>
    </source>
</reference>
<evidence type="ECO:0000256" key="5">
    <source>
        <dbReference type="SAM" id="Phobius"/>
    </source>
</evidence>
<feature type="transmembrane region" description="Helical" evidence="5">
    <location>
        <begin position="12"/>
        <end position="36"/>
    </location>
</feature>
<proteinExistence type="predicted"/>
<evidence type="ECO:0000256" key="4">
    <source>
        <dbReference type="SAM" id="MobiDB-lite"/>
    </source>
</evidence>
<accession>A0A0L0CYF6</accession>
<dbReference type="EMBL" id="GG664486">
    <property type="protein sequence ID" value="KNC37358.1"/>
    <property type="molecule type" value="Genomic_DNA"/>
</dbReference>
<evidence type="ECO:0000313" key="6">
    <source>
        <dbReference type="EMBL" id="KNC37358.1"/>
    </source>
</evidence>
<dbReference type="GO" id="GO:0006529">
    <property type="term" value="P:asparagine biosynthetic process"/>
    <property type="evidence" value="ECO:0007669"/>
    <property type="project" value="UniProtKB-KW"/>
</dbReference>
<dbReference type="InterPro" id="IPR051857">
    <property type="entry name" value="Asn_synthetase_domain"/>
</dbReference>
<evidence type="ECO:0000256" key="1">
    <source>
        <dbReference type="ARBA" id="ARBA00022605"/>
    </source>
</evidence>
<feature type="compositionally biased region" description="Basic and acidic residues" evidence="4">
    <location>
        <begin position="412"/>
        <end position="422"/>
    </location>
</feature>
<dbReference type="SUPFAM" id="SSF52402">
    <property type="entry name" value="Adenine nucleotide alpha hydrolases-like"/>
    <property type="match status" value="1"/>
</dbReference>
<reference evidence="7" key="2">
    <citation type="submission" date="2015-07" db="EMBL/GenBank/DDBJ databases">
        <title>The genome sequence of Plasmodium falciparum RAJ116.</title>
        <authorList>
            <consortium name="The Broad Institute Genome Sequencing Platform"/>
            <person name="Volkman S.K."/>
            <person name="Neafsey D.E."/>
            <person name="Dash A.P."/>
            <person name="Chitnis C.E."/>
            <person name="Hartl D.L."/>
            <person name="Young S.K."/>
            <person name="Kodira C.D."/>
            <person name="Zeng Q."/>
            <person name="Koehrsen M."/>
            <person name="Godfrey P."/>
            <person name="Alvarado L."/>
            <person name="Berlin A."/>
            <person name="Borenstein D."/>
            <person name="Chen Z."/>
            <person name="Engels R."/>
            <person name="Freedman E."/>
            <person name="Gellesch M."/>
            <person name="Goldberg J."/>
            <person name="Griggs A."/>
            <person name="Gujja S."/>
            <person name="Heiman D."/>
            <person name="Hepburn T."/>
            <person name="Howarth C."/>
            <person name="Jen D."/>
            <person name="Larson L."/>
            <person name="Lewis B."/>
            <person name="Mehta T."/>
            <person name="Park D."/>
            <person name="Pearson M."/>
            <person name="Roberts A."/>
            <person name="Saif S."/>
            <person name="Shea T."/>
            <person name="Shenoy N."/>
            <person name="Sisk P."/>
            <person name="Stolte C."/>
            <person name="Sykes S."/>
            <person name="Walk T."/>
            <person name="White J."/>
            <person name="Yandava C."/>
            <person name="Wirth D.F."/>
            <person name="Nusbaum C."/>
            <person name="Birren B."/>
        </authorList>
    </citation>
    <scope>NUCLEOTIDE SEQUENCE [LARGE SCALE GENOMIC DNA]</scope>
    <source>
        <strain evidence="7">RAJ116</strain>
    </source>
</reference>
<protein>
    <recommendedName>
        <fullName evidence="8">Asparagine synthase</fullName>
    </recommendedName>
</protein>
<dbReference type="PANTHER" id="PTHR45937">
    <property type="entry name" value="ASPARAGINE SYNTHETASE DOMAIN-CONTAINING PROTEIN 1"/>
    <property type="match status" value="1"/>
</dbReference>
<evidence type="ECO:0008006" key="8">
    <source>
        <dbReference type="Google" id="ProtNLM"/>
    </source>
</evidence>
<dbReference type="InterPro" id="IPR014729">
    <property type="entry name" value="Rossmann-like_a/b/a_fold"/>
</dbReference>
<name>A0A0L0CYF6_PLAFA</name>
<dbReference type="CDD" id="cd01991">
    <property type="entry name" value="Asn_synthase_B_C"/>
    <property type="match status" value="1"/>
</dbReference>
<evidence type="ECO:0000256" key="2">
    <source>
        <dbReference type="ARBA" id="ARBA00022888"/>
    </source>
</evidence>
<evidence type="ECO:0000256" key="3">
    <source>
        <dbReference type="ARBA" id="ARBA00022962"/>
    </source>
</evidence>
<dbReference type="AlphaFoldDB" id="A0A0L0CYF6"/>
<evidence type="ECO:0000313" key="7">
    <source>
        <dbReference type="Proteomes" id="UP000054566"/>
    </source>
</evidence>
<keyword evidence="5" id="KW-1133">Transmembrane helix</keyword>
<organism evidence="6 7">
    <name type="scientific">Plasmodium falciparum RAJ116</name>
    <dbReference type="NCBI Taxonomy" id="580058"/>
    <lineage>
        <taxon>Eukaryota</taxon>
        <taxon>Sar</taxon>
        <taxon>Alveolata</taxon>
        <taxon>Apicomplexa</taxon>
        <taxon>Aconoidasida</taxon>
        <taxon>Haemosporida</taxon>
        <taxon>Plasmodiidae</taxon>
        <taxon>Plasmodium</taxon>
        <taxon>Plasmodium (Laverania)</taxon>
    </lineage>
</organism>
<feature type="compositionally biased region" description="Low complexity" evidence="4">
    <location>
        <begin position="423"/>
        <end position="435"/>
    </location>
</feature>
<dbReference type="PANTHER" id="PTHR45937:SF1">
    <property type="entry name" value="ASPARAGINE SYNTHETASE DOMAIN-CONTAINING PROTEIN 1"/>
    <property type="match status" value="1"/>
</dbReference>
<gene>
    <name evidence="6" type="ORF">PFLG_02193</name>
</gene>